<evidence type="ECO:0000256" key="3">
    <source>
        <dbReference type="ARBA" id="ARBA00022475"/>
    </source>
</evidence>
<feature type="transmembrane region" description="Helical" evidence="7">
    <location>
        <begin position="353"/>
        <end position="375"/>
    </location>
</feature>
<dbReference type="InterPro" id="IPR011701">
    <property type="entry name" value="MFS"/>
</dbReference>
<feature type="transmembrane region" description="Helical" evidence="7">
    <location>
        <begin position="294"/>
        <end position="311"/>
    </location>
</feature>
<dbReference type="PROSITE" id="PS50850">
    <property type="entry name" value="MFS"/>
    <property type="match status" value="1"/>
</dbReference>
<feature type="transmembrane region" description="Helical" evidence="7">
    <location>
        <begin position="62"/>
        <end position="83"/>
    </location>
</feature>
<keyword evidence="5 7" id="KW-1133">Transmembrane helix</keyword>
<evidence type="ECO:0000256" key="5">
    <source>
        <dbReference type="ARBA" id="ARBA00022989"/>
    </source>
</evidence>
<evidence type="ECO:0000256" key="7">
    <source>
        <dbReference type="SAM" id="Phobius"/>
    </source>
</evidence>
<dbReference type="InterPro" id="IPR020846">
    <property type="entry name" value="MFS_dom"/>
</dbReference>
<keyword evidence="4 7" id="KW-0812">Transmembrane</keyword>
<feature type="transmembrane region" description="Helical" evidence="7">
    <location>
        <begin position="256"/>
        <end position="274"/>
    </location>
</feature>
<protein>
    <submittedName>
        <fullName evidence="9">MFS transporter</fullName>
    </submittedName>
</protein>
<proteinExistence type="predicted"/>
<accession>A0ABN1NDG7</accession>
<feature type="transmembrane region" description="Helical" evidence="7">
    <location>
        <begin position="323"/>
        <end position="347"/>
    </location>
</feature>
<dbReference type="InterPro" id="IPR036259">
    <property type="entry name" value="MFS_trans_sf"/>
</dbReference>
<dbReference type="PANTHER" id="PTHR43045:SF4">
    <property type="entry name" value="TRANSPORTER YDFJ-RELATED"/>
    <property type="match status" value="1"/>
</dbReference>
<comment type="subcellular location">
    <subcellularLocation>
        <location evidence="1">Cell membrane</location>
        <topology evidence="1">Multi-pass membrane protein</topology>
    </subcellularLocation>
</comment>
<dbReference type="RefSeq" id="WP_343946136.1">
    <property type="nucleotide sequence ID" value="NZ_BAAAHP010000249.1"/>
</dbReference>
<evidence type="ECO:0000256" key="2">
    <source>
        <dbReference type="ARBA" id="ARBA00022448"/>
    </source>
</evidence>
<evidence type="ECO:0000259" key="8">
    <source>
        <dbReference type="PROSITE" id="PS50850"/>
    </source>
</evidence>
<evidence type="ECO:0000313" key="9">
    <source>
        <dbReference type="EMBL" id="GAA0903153.1"/>
    </source>
</evidence>
<dbReference type="Gene3D" id="1.20.1250.20">
    <property type="entry name" value="MFS general substrate transporter like domains"/>
    <property type="match status" value="1"/>
</dbReference>
<feature type="transmembrane region" description="Helical" evidence="7">
    <location>
        <begin position="122"/>
        <end position="140"/>
    </location>
</feature>
<gene>
    <name evidence="9" type="ORF">GCM10009559_70670</name>
</gene>
<keyword evidence="2" id="KW-0813">Transport</keyword>
<feature type="transmembrane region" description="Helical" evidence="7">
    <location>
        <begin position="387"/>
        <end position="409"/>
    </location>
</feature>
<keyword evidence="10" id="KW-1185">Reference proteome</keyword>
<feature type="domain" description="Major facilitator superfamily (MFS) profile" evidence="8">
    <location>
        <begin position="23"/>
        <end position="441"/>
    </location>
</feature>
<sequence>MTESTSGLTVETDSAARGRRRRAVLSAWAGFAVDSYSIYIASSVLLPALVYFQGDMSAEAKAIFAGMTLAVTLLGRPLGGLIFGHFADRIGRRRIGAITIYGFGAISLLIACLPGAELIGAVPATTLLLVLRFVEGIFLGGEYTAATPMALEHTPAHRRGLVGAVIQCAASGGPLLVAVSMALTLMIAPSGGADSPYVQWGWRLPFVLGFILSFLVAWFLRRRVEESAIQQEAVAKAGPQTKSPVRMILRGRAGRAFIQAWVTMTGLFFVVTINSSVLNQFLLDYNEGYTAADLANTQLIIPVAMASYIFFGWLSDHIGRKRALYIGSSLQIVFYPVVITAVGSGAVSGWFNLTLLAVAGHCLTVAPFGVLPAYINERFATIVRSTGWGVAYGTAVIIPSFFSYYMIWLSAFVPFVYTAGILASLGGLLILIATICGPETRGVDLRKAGEDPARTETAPRVAAVP</sequence>
<keyword evidence="3" id="KW-1003">Cell membrane</keyword>
<evidence type="ECO:0000256" key="4">
    <source>
        <dbReference type="ARBA" id="ARBA00022692"/>
    </source>
</evidence>
<organism evidence="9 10">
    <name type="scientific">Pseudonocardia zijingensis</name>
    <dbReference type="NCBI Taxonomy" id="153376"/>
    <lineage>
        <taxon>Bacteria</taxon>
        <taxon>Bacillati</taxon>
        <taxon>Actinomycetota</taxon>
        <taxon>Actinomycetes</taxon>
        <taxon>Pseudonocardiales</taxon>
        <taxon>Pseudonocardiaceae</taxon>
        <taxon>Pseudonocardia</taxon>
    </lineage>
</organism>
<name>A0ABN1NDG7_9PSEU</name>
<keyword evidence="6 7" id="KW-0472">Membrane</keyword>
<evidence type="ECO:0000256" key="6">
    <source>
        <dbReference type="ARBA" id="ARBA00023136"/>
    </source>
</evidence>
<feature type="transmembrane region" description="Helical" evidence="7">
    <location>
        <begin position="27"/>
        <end position="50"/>
    </location>
</feature>
<feature type="transmembrane region" description="Helical" evidence="7">
    <location>
        <begin position="200"/>
        <end position="220"/>
    </location>
</feature>
<dbReference type="Proteomes" id="UP001499967">
    <property type="component" value="Unassembled WGS sequence"/>
</dbReference>
<feature type="transmembrane region" description="Helical" evidence="7">
    <location>
        <begin position="415"/>
        <end position="437"/>
    </location>
</feature>
<dbReference type="SUPFAM" id="SSF103473">
    <property type="entry name" value="MFS general substrate transporter"/>
    <property type="match status" value="1"/>
</dbReference>
<reference evidence="9 10" key="1">
    <citation type="journal article" date="2019" name="Int. J. Syst. Evol. Microbiol.">
        <title>The Global Catalogue of Microorganisms (GCM) 10K type strain sequencing project: providing services to taxonomists for standard genome sequencing and annotation.</title>
        <authorList>
            <consortium name="The Broad Institute Genomics Platform"/>
            <consortium name="The Broad Institute Genome Sequencing Center for Infectious Disease"/>
            <person name="Wu L."/>
            <person name="Ma J."/>
        </authorList>
    </citation>
    <scope>NUCLEOTIDE SEQUENCE [LARGE SCALE GENOMIC DNA]</scope>
    <source>
        <strain evidence="9 10">JCM 11117</strain>
    </source>
</reference>
<dbReference type="PANTHER" id="PTHR43045">
    <property type="entry name" value="SHIKIMATE TRANSPORTER"/>
    <property type="match status" value="1"/>
</dbReference>
<evidence type="ECO:0000313" key="10">
    <source>
        <dbReference type="Proteomes" id="UP001499967"/>
    </source>
</evidence>
<comment type="caution">
    <text evidence="9">The sequence shown here is derived from an EMBL/GenBank/DDBJ whole genome shotgun (WGS) entry which is preliminary data.</text>
</comment>
<feature type="transmembrane region" description="Helical" evidence="7">
    <location>
        <begin position="95"/>
        <end position="116"/>
    </location>
</feature>
<feature type="transmembrane region" description="Helical" evidence="7">
    <location>
        <begin position="161"/>
        <end position="188"/>
    </location>
</feature>
<dbReference type="Pfam" id="PF07690">
    <property type="entry name" value="MFS_1"/>
    <property type="match status" value="1"/>
</dbReference>
<evidence type="ECO:0000256" key="1">
    <source>
        <dbReference type="ARBA" id="ARBA00004651"/>
    </source>
</evidence>
<dbReference type="EMBL" id="BAAAHP010000249">
    <property type="protein sequence ID" value="GAA0903153.1"/>
    <property type="molecule type" value="Genomic_DNA"/>
</dbReference>